<dbReference type="Proteomes" id="UP000779508">
    <property type="component" value="Unassembled WGS sequence"/>
</dbReference>
<dbReference type="CDD" id="cd00367">
    <property type="entry name" value="PTS-HPr_like"/>
    <property type="match status" value="1"/>
</dbReference>
<organism evidence="7 8">
    <name type="scientific">Alkaliphilus flagellatus</name>
    <dbReference type="NCBI Taxonomy" id="2841507"/>
    <lineage>
        <taxon>Bacteria</taxon>
        <taxon>Bacillati</taxon>
        <taxon>Bacillota</taxon>
        <taxon>Clostridia</taxon>
        <taxon>Peptostreptococcales</taxon>
        <taxon>Natronincolaceae</taxon>
        <taxon>Alkaliphilus</taxon>
    </lineage>
</organism>
<dbReference type="InterPro" id="IPR000032">
    <property type="entry name" value="HPr-like"/>
</dbReference>
<dbReference type="Pfam" id="PF00381">
    <property type="entry name" value="PTS-HPr"/>
    <property type="match status" value="1"/>
</dbReference>
<dbReference type="PANTHER" id="PTHR33705:SF2">
    <property type="entry name" value="PHOSPHOCARRIER PROTEIN NPR"/>
    <property type="match status" value="1"/>
</dbReference>
<keyword evidence="8" id="KW-1185">Reference proteome</keyword>
<evidence type="ECO:0000256" key="1">
    <source>
        <dbReference type="ARBA" id="ARBA00003681"/>
    </source>
</evidence>
<dbReference type="RefSeq" id="WP_216417619.1">
    <property type="nucleotide sequence ID" value="NZ_JAHLQK010000004.1"/>
</dbReference>
<comment type="function">
    <text evidence="1">General (non sugar-specific) component of the phosphoenolpyruvate-dependent sugar phosphotransferase system (sugar PTS). This major carbohydrate active-transport system catalyzes the phosphorylation of incoming sugar substrates concomitantly with their translocation across the cell membrane. The phosphoryl group from phosphoenolpyruvate (PEP) is transferred to the phosphoryl carrier protein HPr by enzyme I. Phospho-HPr then transfers it to the PTS EIIA domain.</text>
</comment>
<keyword evidence="5" id="KW-0598">Phosphotransferase system</keyword>
<dbReference type="EMBL" id="JAHLQK010000004">
    <property type="protein sequence ID" value="MBU5677128.1"/>
    <property type="molecule type" value="Genomic_DNA"/>
</dbReference>
<dbReference type="InterPro" id="IPR050399">
    <property type="entry name" value="HPr"/>
</dbReference>
<accession>A0ABS6G678</accession>
<dbReference type="NCBIfam" id="TIGR01003">
    <property type="entry name" value="PTS_HPr_family"/>
    <property type="match status" value="1"/>
</dbReference>
<protein>
    <recommendedName>
        <fullName evidence="3">Phosphocarrier protein HPr</fullName>
    </recommendedName>
</protein>
<dbReference type="PANTHER" id="PTHR33705">
    <property type="entry name" value="PHOSPHOCARRIER PROTEIN HPR"/>
    <property type="match status" value="1"/>
</dbReference>
<dbReference type="PROSITE" id="PS00589">
    <property type="entry name" value="PTS_HPR_SER"/>
    <property type="match status" value="1"/>
</dbReference>
<reference evidence="7 8" key="1">
    <citation type="submission" date="2021-06" db="EMBL/GenBank/DDBJ databases">
        <authorList>
            <person name="Sun Q."/>
            <person name="Li D."/>
        </authorList>
    </citation>
    <scope>NUCLEOTIDE SEQUENCE [LARGE SCALE GENOMIC DNA]</scope>
    <source>
        <strain evidence="7 8">MSJ-5</strain>
    </source>
</reference>
<evidence type="ECO:0000256" key="2">
    <source>
        <dbReference type="ARBA" id="ARBA00004496"/>
    </source>
</evidence>
<proteinExistence type="predicted"/>
<comment type="caution">
    <text evidence="7">The sequence shown here is derived from an EMBL/GenBank/DDBJ whole genome shotgun (WGS) entry which is preliminary data.</text>
</comment>
<evidence type="ECO:0000259" key="6">
    <source>
        <dbReference type="PROSITE" id="PS51350"/>
    </source>
</evidence>
<gene>
    <name evidence="7" type="ORF">KQI88_11970</name>
</gene>
<evidence type="ECO:0000313" key="8">
    <source>
        <dbReference type="Proteomes" id="UP000779508"/>
    </source>
</evidence>
<comment type="subcellular location">
    <subcellularLocation>
        <location evidence="2">Cytoplasm</location>
    </subcellularLocation>
</comment>
<feature type="domain" description="HPr" evidence="6">
    <location>
        <begin position="1"/>
        <end position="87"/>
    </location>
</feature>
<name>A0ABS6G678_9FIRM</name>
<sequence>MLEKKITIKNATGVHARPASLLVKEATRFKSDCFLIKGDKEYNCRSIMSIMGMGARQGDEVTLKVLGEDEKEAFEAISDLIERGFDE</sequence>
<dbReference type="InterPro" id="IPR001020">
    <property type="entry name" value="PTS_HPr_His_P_site"/>
</dbReference>
<dbReference type="PROSITE" id="PS00369">
    <property type="entry name" value="PTS_HPR_HIS"/>
    <property type="match status" value="1"/>
</dbReference>
<keyword evidence="4" id="KW-0963">Cytoplasm</keyword>
<evidence type="ECO:0000256" key="4">
    <source>
        <dbReference type="ARBA" id="ARBA00022490"/>
    </source>
</evidence>
<evidence type="ECO:0000256" key="5">
    <source>
        <dbReference type="ARBA" id="ARBA00022683"/>
    </source>
</evidence>
<evidence type="ECO:0000313" key="7">
    <source>
        <dbReference type="EMBL" id="MBU5677128.1"/>
    </source>
</evidence>
<dbReference type="PROSITE" id="PS51350">
    <property type="entry name" value="PTS_HPR_DOM"/>
    <property type="match status" value="1"/>
</dbReference>
<dbReference type="InterPro" id="IPR002114">
    <property type="entry name" value="PTS_HPr_Ser_P_site"/>
</dbReference>
<evidence type="ECO:0000256" key="3">
    <source>
        <dbReference type="ARBA" id="ARBA00020422"/>
    </source>
</evidence>